<organism evidence="3 4">
    <name type="scientific">Electrophorus voltai</name>
    <dbReference type="NCBI Taxonomy" id="2609070"/>
    <lineage>
        <taxon>Eukaryota</taxon>
        <taxon>Metazoa</taxon>
        <taxon>Chordata</taxon>
        <taxon>Craniata</taxon>
        <taxon>Vertebrata</taxon>
        <taxon>Euteleostomi</taxon>
        <taxon>Actinopterygii</taxon>
        <taxon>Neopterygii</taxon>
        <taxon>Teleostei</taxon>
        <taxon>Ostariophysi</taxon>
        <taxon>Gymnotiformes</taxon>
        <taxon>Gymnotoidei</taxon>
        <taxon>Gymnotidae</taxon>
        <taxon>Electrophorus</taxon>
    </lineage>
</organism>
<dbReference type="Pfam" id="PF00501">
    <property type="entry name" value="AMP-binding"/>
    <property type="match status" value="1"/>
</dbReference>
<evidence type="ECO:0000259" key="2">
    <source>
        <dbReference type="Pfam" id="PF00501"/>
    </source>
</evidence>
<dbReference type="SUPFAM" id="SSF56801">
    <property type="entry name" value="Acetyl-CoA synthetase-like"/>
    <property type="match status" value="1"/>
</dbReference>
<gene>
    <name evidence="3" type="ORF">P4O66_004336</name>
</gene>
<dbReference type="PROSITE" id="PS00455">
    <property type="entry name" value="AMP_BINDING"/>
    <property type="match status" value="1"/>
</dbReference>
<keyword evidence="1" id="KW-0443">Lipid metabolism</keyword>
<reference evidence="3" key="1">
    <citation type="submission" date="2023-03" db="EMBL/GenBank/DDBJ databases">
        <title>Electrophorus voltai genome.</title>
        <authorList>
            <person name="Bian C."/>
        </authorList>
    </citation>
    <scope>NUCLEOTIDE SEQUENCE</scope>
    <source>
        <strain evidence="3">CB-2022</strain>
        <tissue evidence="3">Muscle</tissue>
    </source>
</reference>
<protein>
    <recommendedName>
        <fullName evidence="2">AMP-dependent synthetase/ligase domain-containing protein</fullName>
    </recommendedName>
</protein>
<dbReference type="InterPro" id="IPR020845">
    <property type="entry name" value="AMP-binding_CS"/>
</dbReference>
<proteinExistence type="predicted"/>
<dbReference type="InterPro" id="IPR050237">
    <property type="entry name" value="ATP-dep_AMP-bd_enzyme"/>
</dbReference>
<dbReference type="GO" id="GO:0006629">
    <property type="term" value="P:lipid metabolic process"/>
    <property type="evidence" value="ECO:0007669"/>
    <property type="project" value="UniProtKB-KW"/>
</dbReference>
<dbReference type="PANTHER" id="PTHR43767:SF7">
    <property type="entry name" value="MEDIUM_LONG-CHAIN-FATTY-ACID--COA LIGASE FADD8"/>
    <property type="match status" value="1"/>
</dbReference>
<dbReference type="InterPro" id="IPR042099">
    <property type="entry name" value="ANL_N_sf"/>
</dbReference>
<dbReference type="Proteomes" id="UP001239994">
    <property type="component" value="Unassembled WGS sequence"/>
</dbReference>
<dbReference type="AlphaFoldDB" id="A0AAD8YPQ0"/>
<evidence type="ECO:0000256" key="1">
    <source>
        <dbReference type="ARBA" id="ARBA00023098"/>
    </source>
</evidence>
<feature type="domain" description="AMP-dependent synthetase/ligase" evidence="2">
    <location>
        <begin position="2"/>
        <end position="358"/>
    </location>
</feature>
<name>A0AAD8YPQ0_9TELE</name>
<dbReference type="EMBL" id="JAROKS010000065">
    <property type="protein sequence ID" value="KAK1784567.1"/>
    <property type="molecule type" value="Genomic_DNA"/>
</dbReference>
<accession>A0AAD8YPQ0</accession>
<evidence type="ECO:0000313" key="4">
    <source>
        <dbReference type="Proteomes" id="UP001239994"/>
    </source>
</evidence>
<dbReference type="PANTHER" id="PTHR43767">
    <property type="entry name" value="LONG-CHAIN-FATTY-ACID--COA LIGASE"/>
    <property type="match status" value="1"/>
</dbReference>
<dbReference type="InterPro" id="IPR000873">
    <property type="entry name" value="AMP-dep_synth/lig_dom"/>
</dbReference>
<sequence>MPHSDALRFEGKRTTWRELQRRVETLAGALARRGVGFGDRVAILMGNRPEFIESILAITRLGAIAVPLNFRLTGPETTYALENSGAVALLVDTFGKSAAREAIRDRSGPFSSVYVGSEALPYAEAYEDLLSEENTQHALVDVPETSPALIMYTSGTTGQPKGAVLTHANLQMQALAVIRAWGLCTDREVNLVAAPMFHAGALGSIIPMILTGGTQVIMPSGGFTSSHALELMATEGVTTAFLVPTHWQALCDDPSVVDRDLSTLRVTSWGAAPATPTLLRRMAELFPRTATVALFGQTEMSPITCVLEGKDAIRKLGSVGKPIPTVAVRVVDADMNDVVPGEVGEIVYRGPNLMAGYWQNTEQTEEAFRGGWFHSGALVRVDAEGFIFVVDRAKDMIIPGR</sequence>
<keyword evidence="4" id="KW-1185">Reference proteome</keyword>
<comment type="caution">
    <text evidence="3">The sequence shown here is derived from an EMBL/GenBank/DDBJ whole genome shotgun (WGS) entry which is preliminary data.</text>
</comment>
<dbReference type="Gene3D" id="3.40.50.12780">
    <property type="entry name" value="N-terminal domain of ligase-like"/>
    <property type="match status" value="1"/>
</dbReference>
<evidence type="ECO:0000313" key="3">
    <source>
        <dbReference type="EMBL" id="KAK1784567.1"/>
    </source>
</evidence>